<keyword evidence="4" id="KW-0408">Iron</keyword>
<dbReference type="RefSeq" id="WP_311577956.1">
    <property type="nucleotide sequence ID" value="NZ_JAVRIF010000002.1"/>
</dbReference>
<keyword evidence="9" id="KW-1185">Reference proteome</keyword>
<dbReference type="InterPro" id="IPR058240">
    <property type="entry name" value="rSAM_sf"/>
</dbReference>
<dbReference type="CDD" id="cd02068">
    <property type="entry name" value="radical_SAM_B12_BD"/>
    <property type="match status" value="1"/>
</dbReference>
<dbReference type="InterPro" id="IPR007197">
    <property type="entry name" value="rSAM"/>
</dbReference>
<evidence type="ECO:0000256" key="2">
    <source>
        <dbReference type="ARBA" id="ARBA00022691"/>
    </source>
</evidence>
<feature type="domain" description="B12-binding" evidence="6">
    <location>
        <begin position="1"/>
        <end position="195"/>
    </location>
</feature>
<comment type="cofactor">
    <cofactor evidence="1">
        <name>[4Fe-4S] cluster</name>
        <dbReference type="ChEBI" id="CHEBI:49883"/>
    </cofactor>
</comment>
<evidence type="ECO:0000313" key="9">
    <source>
        <dbReference type="Proteomes" id="UP001266357"/>
    </source>
</evidence>
<dbReference type="PROSITE" id="PS51918">
    <property type="entry name" value="RADICAL_SAM"/>
    <property type="match status" value="1"/>
</dbReference>
<evidence type="ECO:0000259" key="7">
    <source>
        <dbReference type="PROSITE" id="PS51918"/>
    </source>
</evidence>
<evidence type="ECO:0000256" key="1">
    <source>
        <dbReference type="ARBA" id="ARBA00001966"/>
    </source>
</evidence>
<comment type="caution">
    <text evidence="8">The sequence shown here is derived from an EMBL/GenBank/DDBJ whole genome shotgun (WGS) entry which is preliminary data.</text>
</comment>
<dbReference type="SFLD" id="SFLDG01082">
    <property type="entry name" value="B12-binding_domain_containing"/>
    <property type="match status" value="1"/>
</dbReference>
<keyword evidence="2" id="KW-0949">S-adenosyl-L-methionine</keyword>
<dbReference type="PANTHER" id="PTHR43409">
    <property type="entry name" value="ANAEROBIC MAGNESIUM-PROTOPORPHYRIN IX MONOMETHYL ESTER CYCLASE-RELATED"/>
    <property type="match status" value="1"/>
</dbReference>
<dbReference type="SMART" id="SM00729">
    <property type="entry name" value="Elp3"/>
    <property type="match status" value="1"/>
</dbReference>
<dbReference type="CDD" id="cd01335">
    <property type="entry name" value="Radical_SAM"/>
    <property type="match status" value="1"/>
</dbReference>
<dbReference type="SUPFAM" id="SSF52242">
    <property type="entry name" value="Cobalamin (vitamin B12)-binding domain"/>
    <property type="match status" value="1"/>
</dbReference>
<dbReference type="Gene3D" id="3.80.30.20">
    <property type="entry name" value="tm_1862 like domain"/>
    <property type="match status" value="1"/>
</dbReference>
<reference evidence="8 9" key="1">
    <citation type="submission" date="2023-09" db="EMBL/GenBank/DDBJ databases">
        <authorList>
            <person name="Rey-Velasco X."/>
        </authorList>
    </citation>
    <scope>NUCLEOTIDE SEQUENCE [LARGE SCALE GENOMIC DNA]</scope>
    <source>
        <strain evidence="8 9">W431</strain>
    </source>
</reference>
<dbReference type="EMBL" id="JAVRIF010000002">
    <property type="protein sequence ID" value="MDT0602861.1"/>
    <property type="molecule type" value="Genomic_DNA"/>
</dbReference>
<dbReference type="Pfam" id="PF02310">
    <property type="entry name" value="B12-binding"/>
    <property type="match status" value="1"/>
</dbReference>
<accession>A0ABU2ZY53</accession>
<dbReference type="Pfam" id="PF04055">
    <property type="entry name" value="Radical_SAM"/>
    <property type="match status" value="1"/>
</dbReference>
<evidence type="ECO:0000256" key="4">
    <source>
        <dbReference type="ARBA" id="ARBA00023004"/>
    </source>
</evidence>
<gene>
    <name evidence="8" type="ORF">RM573_04585</name>
</gene>
<dbReference type="InterPro" id="IPR036724">
    <property type="entry name" value="Cobalamin-bd_sf"/>
</dbReference>
<dbReference type="SUPFAM" id="SSF102114">
    <property type="entry name" value="Radical SAM enzymes"/>
    <property type="match status" value="1"/>
</dbReference>
<name>A0ABU2ZY53_9GAMM</name>
<dbReference type="SFLD" id="SFLDG01123">
    <property type="entry name" value="methyltransferase_(Class_B)"/>
    <property type="match status" value="1"/>
</dbReference>
<sequence>MRVLFFHPEKYLNYGIPAGISILSAIIKKAGHTVDLFDTTFLKTKDKNDGHHLEVNDDSKNASAGDVFDVPIDDEENSELAGKQSAGLFKETAYSMDDLIRDDPYVVLEDELQKKIDEFKPDVIALSTMTATFDSAVNLLRKVTYDAKVIVGGVHPTIASDDCLAQDVIDIACVGEADDTFLELLDLMDKGEDYFHVKSMNFKLPDGKIIKNPIAPRVELNDLPTPDWGLFDSRHLFRPFDGEIYQGSFYSQARGCPMQCTYCVDPTIAEITGGRKNYFRIQDPQVTFNQLSELKEQFNATWFKFVDDTFLMPQISHLEELRDLIAPLNIMFGCSVMPNTIREDKVKLAVEMGCVAMSVGIESGNDEVRRSVKRFYRNDNVVKKLKMAQSYGIRVSTFNIIGFPGETRENVFETIELNRQIGSNAANAYVLYPYHGTPIAVEQKIPLRDGEGNIPTIDIGHTLGFSEMSSDELLGLRSTFNLYLMLPKGLYPVIYFAEAQTELGNVFLNELTKLTVAQLSNTTLPTTSLADLIAEDSALTTLDLDVQVPTLFSKLLKLAITTEMKQTIVLALIDVYNEEMLLTGSGA</sequence>
<dbReference type="SFLD" id="SFLDS00029">
    <property type="entry name" value="Radical_SAM"/>
    <property type="match status" value="1"/>
</dbReference>
<keyword evidence="3" id="KW-0479">Metal-binding</keyword>
<evidence type="ECO:0000259" key="6">
    <source>
        <dbReference type="PROSITE" id="PS51332"/>
    </source>
</evidence>
<evidence type="ECO:0000256" key="5">
    <source>
        <dbReference type="ARBA" id="ARBA00023014"/>
    </source>
</evidence>
<evidence type="ECO:0000313" key="8">
    <source>
        <dbReference type="EMBL" id="MDT0602861.1"/>
    </source>
</evidence>
<dbReference type="InterPro" id="IPR006638">
    <property type="entry name" value="Elp3/MiaA/NifB-like_rSAM"/>
</dbReference>
<dbReference type="Proteomes" id="UP001266357">
    <property type="component" value="Unassembled WGS sequence"/>
</dbReference>
<dbReference type="PROSITE" id="PS51332">
    <property type="entry name" value="B12_BINDING"/>
    <property type="match status" value="1"/>
</dbReference>
<dbReference type="Gene3D" id="3.40.50.280">
    <property type="entry name" value="Cobalamin-binding domain"/>
    <property type="match status" value="1"/>
</dbReference>
<dbReference type="InterPro" id="IPR034466">
    <property type="entry name" value="Methyltransferase_Class_B"/>
</dbReference>
<evidence type="ECO:0000256" key="3">
    <source>
        <dbReference type="ARBA" id="ARBA00022723"/>
    </source>
</evidence>
<dbReference type="InterPro" id="IPR006158">
    <property type="entry name" value="Cobalamin-bd"/>
</dbReference>
<proteinExistence type="predicted"/>
<dbReference type="InterPro" id="IPR023404">
    <property type="entry name" value="rSAM_horseshoe"/>
</dbReference>
<dbReference type="InterPro" id="IPR051198">
    <property type="entry name" value="BchE-like"/>
</dbReference>
<organism evidence="8 9">
    <name type="scientific">Thalassotalea castellviae</name>
    <dbReference type="NCBI Taxonomy" id="3075612"/>
    <lineage>
        <taxon>Bacteria</taxon>
        <taxon>Pseudomonadati</taxon>
        <taxon>Pseudomonadota</taxon>
        <taxon>Gammaproteobacteria</taxon>
        <taxon>Alteromonadales</taxon>
        <taxon>Colwelliaceae</taxon>
        <taxon>Thalassotalea</taxon>
    </lineage>
</organism>
<keyword evidence="5" id="KW-0411">Iron-sulfur</keyword>
<feature type="domain" description="Radical SAM core" evidence="7">
    <location>
        <begin position="241"/>
        <end position="466"/>
    </location>
</feature>
<protein>
    <submittedName>
        <fullName evidence="8">Radical SAM protein</fullName>
    </submittedName>
</protein>